<dbReference type="GO" id="GO:0008483">
    <property type="term" value="F:transaminase activity"/>
    <property type="evidence" value="ECO:0007669"/>
    <property type="project" value="InterPro"/>
</dbReference>
<dbReference type="RefSeq" id="WP_075636847.1">
    <property type="nucleotide sequence ID" value="NZ_MKIO01000041.1"/>
</dbReference>
<comment type="caution">
    <text evidence="5">The sequence shown here is derived from an EMBL/GenBank/DDBJ whole genome shotgun (WGS) entry which is preliminary data.</text>
</comment>
<keyword evidence="2 3" id="KW-0663">Pyridoxal phosphate</keyword>
<dbReference type="InterPro" id="IPR049704">
    <property type="entry name" value="Aminotrans_3_PPA_site"/>
</dbReference>
<evidence type="ECO:0000256" key="3">
    <source>
        <dbReference type="RuleBase" id="RU003560"/>
    </source>
</evidence>
<comment type="cofactor">
    <cofactor evidence="1">
        <name>pyridoxal 5'-phosphate</name>
        <dbReference type="ChEBI" id="CHEBI:597326"/>
    </cofactor>
</comment>
<keyword evidence="4" id="KW-0472">Membrane</keyword>
<dbReference type="PROSITE" id="PS00600">
    <property type="entry name" value="AA_TRANSFER_CLASS_3"/>
    <property type="match status" value="1"/>
</dbReference>
<proteinExistence type="inferred from homology"/>
<protein>
    <submittedName>
        <fullName evidence="5">Polyketide synthase</fullName>
    </submittedName>
</protein>
<dbReference type="InterPro" id="IPR015422">
    <property type="entry name" value="PyrdxlP-dep_Trfase_small"/>
</dbReference>
<dbReference type="InterPro" id="IPR015421">
    <property type="entry name" value="PyrdxlP-dep_Trfase_major"/>
</dbReference>
<dbReference type="EMBL" id="MKIO01000041">
    <property type="protein sequence ID" value="OLP52982.1"/>
    <property type="molecule type" value="Genomic_DNA"/>
</dbReference>
<dbReference type="PANTHER" id="PTHR43713">
    <property type="entry name" value="GLUTAMATE-1-SEMIALDEHYDE 2,1-AMINOMUTASE"/>
    <property type="match status" value="1"/>
</dbReference>
<sequence length="465" mass="48747">MTVVPLHPSAKAAAEIIAAFNRKTPRSKAAAEESRRVLADKSAIGVPFSLLAKEALYPLVVRRAEGAHLVDLDGNRYVDILMGMGINLFGHNPSFIRQAIDAQLDKGFALGPQAELAGETAALFCQLTGHERVTFTNTGTEAVMTALRLARAATGRAKVAMFSGAYHGHSDQVLQRPAEAGSPRAIPAFSGIPAALSQDVLLLDYADPRALDLIAAEGDGLAAVLVEPVQSRNIDLQPGDFLHRLRALTEHTGTALIMDEVISGFRVAPGGAQAHFGITADIATYGKIAGGGLPLALIAGRNRFMNYIDGGPWSYGDQSVPPVQPTFFAGTYCRHPLALATARAAARHMLEAGPTLQAGLNAETDRLVARLNASLDAARLPAAFTAFGSFFALSATKSRIPPLALGLLSLTLLTAGIHLRAGDKGGFLSTAHRREDIDAIHDAFVNGLSGLAALGLIPLIDGATA</sequence>
<accession>A0A1Q9ADJ6</accession>
<dbReference type="Proteomes" id="UP000186143">
    <property type="component" value="Unassembled WGS sequence"/>
</dbReference>
<evidence type="ECO:0000313" key="6">
    <source>
        <dbReference type="Proteomes" id="UP000186143"/>
    </source>
</evidence>
<comment type="similarity">
    <text evidence="3">Belongs to the class-III pyridoxal-phosphate-dependent aminotransferase family.</text>
</comment>
<organism evidence="5 6">
    <name type="scientific">Xaviernesmea rhizosphaerae</name>
    <dbReference type="NCBI Taxonomy" id="1672749"/>
    <lineage>
        <taxon>Bacteria</taxon>
        <taxon>Pseudomonadati</taxon>
        <taxon>Pseudomonadota</taxon>
        <taxon>Alphaproteobacteria</taxon>
        <taxon>Hyphomicrobiales</taxon>
        <taxon>Rhizobiaceae</taxon>
        <taxon>Rhizobium/Agrobacterium group</taxon>
        <taxon>Xaviernesmea</taxon>
    </lineage>
</organism>
<evidence type="ECO:0000256" key="4">
    <source>
        <dbReference type="SAM" id="Phobius"/>
    </source>
</evidence>
<dbReference type="InterPro" id="IPR015424">
    <property type="entry name" value="PyrdxlP-dep_Trfase"/>
</dbReference>
<dbReference type="SUPFAM" id="SSF53383">
    <property type="entry name" value="PLP-dependent transferases"/>
    <property type="match status" value="1"/>
</dbReference>
<dbReference type="InterPro" id="IPR005814">
    <property type="entry name" value="Aminotrans_3"/>
</dbReference>
<keyword evidence="4" id="KW-0812">Transmembrane</keyword>
<gene>
    <name evidence="5" type="ORF">BJF92_18255</name>
</gene>
<dbReference type="Pfam" id="PF00202">
    <property type="entry name" value="Aminotran_3"/>
    <property type="match status" value="1"/>
</dbReference>
<evidence type="ECO:0000256" key="1">
    <source>
        <dbReference type="ARBA" id="ARBA00001933"/>
    </source>
</evidence>
<dbReference type="GO" id="GO:0030170">
    <property type="term" value="F:pyridoxal phosphate binding"/>
    <property type="evidence" value="ECO:0007669"/>
    <property type="project" value="InterPro"/>
</dbReference>
<feature type="transmembrane region" description="Helical" evidence="4">
    <location>
        <begin position="403"/>
        <end position="422"/>
    </location>
</feature>
<evidence type="ECO:0000256" key="2">
    <source>
        <dbReference type="ARBA" id="ARBA00022898"/>
    </source>
</evidence>
<dbReference type="PANTHER" id="PTHR43713:SF3">
    <property type="entry name" value="GLUTAMATE-1-SEMIALDEHYDE 2,1-AMINOMUTASE 1, CHLOROPLASTIC-RELATED"/>
    <property type="match status" value="1"/>
</dbReference>
<reference evidence="5 6" key="1">
    <citation type="submission" date="2016-09" db="EMBL/GenBank/DDBJ databases">
        <title>Rhizobium sp. nov., a novel species isolated from the rice rhizosphere.</title>
        <authorList>
            <person name="Zhao J."/>
            <person name="Zhang X."/>
        </authorList>
    </citation>
    <scope>NUCLEOTIDE SEQUENCE [LARGE SCALE GENOMIC DNA]</scope>
    <source>
        <strain evidence="5 6">MH17</strain>
    </source>
</reference>
<dbReference type="Gene3D" id="3.90.1150.10">
    <property type="entry name" value="Aspartate Aminotransferase, domain 1"/>
    <property type="match status" value="1"/>
</dbReference>
<name>A0A1Q9ADJ6_9HYPH</name>
<keyword evidence="4" id="KW-1133">Transmembrane helix</keyword>
<evidence type="ECO:0000313" key="5">
    <source>
        <dbReference type="EMBL" id="OLP52982.1"/>
    </source>
</evidence>
<dbReference type="AlphaFoldDB" id="A0A1Q9ADJ6"/>
<feature type="transmembrane region" description="Helical" evidence="4">
    <location>
        <begin position="443"/>
        <end position="460"/>
    </location>
</feature>
<dbReference type="OrthoDB" id="9801052at2"/>
<dbReference type="Gene3D" id="3.40.640.10">
    <property type="entry name" value="Type I PLP-dependent aspartate aminotransferase-like (Major domain)"/>
    <property type="match status" value="1"/>
</dbReference>
<dbReference type="STRING" id="1672749.BJF92_18255"/>